<dbReference type="Gene3D" id="3.20.20.190">
    <property type="entry name" value="Phosphatidylinositol (PI) phosphodiesterase"/>
    <property type="match status" value="2"/>
</dbReference>
<dbReference type="InterPro" id="IPR000008">
    <property type="entry name" value="C2_dom"/>
</dbReference>
<dbReference type="PROSITE" id="PS50007">
    <property type="entry name" value="PIPLC_X_DOMAIN"/>
    <property type="match status" value="1"/>
</dbReference>
<dbReference type="SUPFAM" id="SSF51695">
    <property type="entry name" value="PLC-like phosphodiesterases"/>
    <property type="match status" value="1"/>
</dbReference>
<dbReference type="GO" id="GO:0004435">
    <property type="term" value="F:phosphatidylinositol-4,5-bisphosphate phospholipase C activity"/>
    <property type="evidence" value="ECO:0007669"/>
    <property type="project" value="UniProtKB-EC"/>
</dbReference>
<dbReference type="Gene3D" id="2.60.40.150">
    <property type="entry name" value="C2 domain"/>
    <property type="match status" value="1"/>
</dbReference>
<dbReference type="GO" id="GO:0051209">
    <property type="term" value="P:release of sequestered calcium ion into cytosol"/>
    <property type="evidence" value="ECO:0007669"/>
    <property type="project" value="TreeGrafter"/>
</dbReference>
<feature type="compositionally biased region" description="Basic residues" evidence="3">
    <location>
        <begin position="300"/>
        <end position="310"/>
    </location>
</feature>
<dbReference type="CDD" id="cd00275">
    <property type="entry name" value="C2_PLC_like"/>
    <property type="match status" value="1"/>
</dbReference>
<name>A0A9P8S8T9_9HYPO</name>
<evidence type="ECO:0000313" key="7">
    <source>
        <dbReference type="Proteomes" id="UP000764110"/>
    </source>
</evidence>
<dbReference type="PROSITE" id="PS50004">
    <property type="entry name" value="C2"/>
    <property type="match status" value="1"/>
</dbReference>
<evidence type="ECO:0000256" key="2">
    <source>
        <dbReference type="RuleBase" id="RU361133"/>
    </source>
</evidence>
<dbReference type="PANTHER" id="PTHR10336">
    <property type="entry name" value="PHOSPHOINOSITIDE-SPECIFIC PHOSPHOLIPASE C FAMILY PROTEIN"/>
    <property type="match status" value="1"/>
</dbReference>
<protein>
    <recommendedName>
        <fullName evidence="2">Phosphoinositide phospholipase C</fullName>
        <ecNumber evidence="2">3.1.4.11</ecNumber>
    </recommendedName>
</protein>
<dbReference type="InterPro" id="IPR035892">
    <property type="entry name" value="C2_domain_sf"/>
</dbReference>
<keyword evidence="2" id="KW-0443">Lipid metabolism</keyword>
<keyword evidence="2" id="KW-0442">Lipid degradation</keyword>
<reference evidence="6 7" key="1">
    <citation type="submission" date="2020-07" db="EMBL/GenBank/DDBJ databases">
        <title>Metarhizium humberi genome.</title>
        <authorList>
            <person name="Lysoe E."/>
        </authorList>
    </citation>
    <scope>NUCLEOTIDE SEQUENCE [LARGE SCALE GENOMIC DNA]</scope>
    <source>
        <strain evidence="6 7">ESALQ1638</strain>
    </source>
</reference>
<evidence type="ECO:0000256" key="3">
    <source>
        <dbReference type="SAM" id="MobiDB-lite"/>
    </source>
</evidence>
<dbReference type="InterPro" id="IPR001192">
    <property type="entry name" value="PI-PLC_fam"/>
</dbReference>
<feature type="compositionally biased region" description="Basic and acidic residues" evidence="3">
    <location>
        <begin position="289"/>
        <end position="298"/>
    </location>
</feature>
<feature type="compositionally biased region" description="Polar residues" evidence="3">
    <location>
        <begin position="277"/>
        <end position="288"/>
    </location>
</feature>
<feature type="compositionally biased region" description="Low complexity" evidence="3">
    <location>
        <begin position="422"/>
        <end position="439"/>
    </location>
</feature>
<dbReference type="SMART" id="SM00149">
    <property type="entry name" value="PLCYc"/>
    <property type="match status" value="1"/>
</dbReference>
<proteinExistence type="predicted"/>
<gene>
    <name evidence="6" type="ORF">MHUMG1_04109</name>
</gene>
<comment type="caution">
    <text evidence="6">The sequence shown here is derived from an EMBL/GenBank/DDBJ whole genome shotgun (WGS) entry which is preliminary data.</text>
</comment>
<keyword evidence="2" id="KW-0378">Hydrolase</keyword>
<keyword evidence="7" id="KW-1185">Reference proteome</keyword>
<dbReference type="GO" id="GO:0048015">
    <property type="term" value="P:phosphatidylinositol-mediated signaling"/>
    <property type="evidence" value="ECO:0007669"/>
    <property type="project" value="TreeGrafter"/>
</dbReference>
<dbReference type="PANTHER" id="PTHR10336:SF82">
    <property type="entry name" value="PHOSPHOINOSITIDE PHOSPHOLIPASE C"/>
    <property type="match status" value="1"/>
</dbReference>
<feature type="region of interest" description="Disordered" evidence="3">
    <location>
        <begin position="413"/>
        <end position="504"/>
    </location>
</feature>
<dbReference type="Pfam" id="PF00387">
    <property type="entry name" value="PI-PLC-Y"/>
    <property type="match status" value="1"/>
</dbReference>
<accession>A0A9P8S8T9</accession>
<evidence type="ECO:0000313" key="6">
    <source>
        <dbReference type="EMBL" id="KAH0597738.1"/>
    </source>
</evidence>
<feature type="compositionally biased region" description="Low complexity" evidence="3">
    <location>
        <begin position="486"/>
        <end position="497"/>
    </location>
</feature>
<comment type="catalytic activity">
    <reaction evidence="2">
        <text>a 1,2-diacyl-sn-glycero-3-phospho-(1D-myo-inositol-4,5-bisphosphate) + H2O = 1D-myo-inositol 1,4,5-trisphosphate + a 1,2-diacyl-sn-glycerol + H(+)</text>
        <dbReference type="Rhea" id="RHEA:33179"/>
        <dbReference type="ChEBI" id="CHEBI:15377"/>
        <dbReference type="ChEBI" id="CHEBI:15378"/>
        <dbReference type="ChEBI" id="CHEBI:17815"/>
        <dbReference type="ChEBI" id="CHEBI:58456"/>
        <dbReference type="ChEBI" id="CHEBI:203600"/>
        <dbReference type="EC" id="3.1.4.11"/>
    </reaction>
</comment>
<feature type="domain" description="C2" evidence="4">
    <location>
        <begin position="625"/>
        <end position="769"/>
    </location>
</feature>
<dbReference type="SMART" id="SM00148">
    <property type="entry name" value="PLCXc"/>
    <property type="match status" value="1"/>
</dbReference>
<evidence type="ECO:0000259" key="4">
    <source>
        <dbReference type="PROSITE" id="PS50004"/>
    </source>
</evidence>
<dbReference type="Proteomes" id="UP000764110">
    <property type="component" value="Unassembled WGS sequence"/>
</dbReference>
<dbReference type="Pfam" id="PF00388">
    <property type="entry name" value="PI-PLC-X"/>
    <property type="match status" value="1"/>
</dbReference>
<feature type="compositionally biased region" description="Polar residues" evidence="3">
    <location>
        <begin position="442"/>
        <end position="454"/>
    </location>
</feature>
<sequence length="789" mass="88356">MAFLCGFPATDFPVFQRRRFLSRKRDDADSPKRTRTMSIFGSSNKNAREALRSLVGVSTFIPPDKSAPLSPSGPAEGKAPIGNRFHDIVDELYDGLRRNDKFLSREKLYAFLRDVQREPFIKNLDKEQYTAGEFRHVLVEGYGVNAIGPPPEKDLSKPLTNYFINSSHNTYLDGNQLSSTSTPEAYRNVLLRGCRCIEIDVWNGDPAPSRERSKSPHRGHSRGPSRTSQTNVAIATALENVDHKVKAAANHLLGEKASLHSRSPSTHSRTMVEEVSPRTSILNLPDTKQSTDKLEVSKTHAPRSPRHHSPPRGEPIVTHGHTLTVPCGFREVCIAVKESAFENNDLPVIISLEVHADHEQQEVMVKIMKEEWQDLLVTEAHEDFDPRFRLPKLQDLKRKILVKVKKATVTMEPVSPRNTVDSTTPVISQTTSQTTSQVVGDSMTQFPSQSTWGASTPDRLLTAPADSDTNSSENDVCQNGRPMPPAKSASAPAAPSISHDKSNTGRICQSLGDLAVYTRSEHFKTFEAKEAKRPAHIFSISEKRILELYQRHQRDVFLHNKNYFMRAYPDKMRWDSSNLDPSLFWRRGVQMAAMNWQNTDTGMMINEGMFADEKGWVLKPPGYQSSDKSSESHDDATPGSRLDLRLTIFAGQNIPTESDDSGDEPRSGSAIRPYVKVTLHVEKSELATGKEISESNYKKRIGAGATNNPKFPESKRHLEFTGITKVVPELSFVRFRIGDDSRMSTSVLAWACIRLDRLRSGYRFIPLMDLEGAPIPRGALYVKIEKSLV</sequence>
<feature type="compositionally biased region" description="Polar residues" evidence="3">
    <location>
        <begin position="260"/>
        <end position="269"/>
    </location>
</feature>
<evidence type="ECO:0000256" key="1">
    <source>
        <dbReference type="ARBA" id="ARBA00023224"/>
    </source>
</evidence>
<dbReference type="PRINTS" id="PR00390">
    <property type="entry name" value="PHPHLIPASEC"/>
</dbReference>
<dbReference type="PROSITE" id="PS50008">
    <property type="entry name" value="PIPLC_Y_DOMAIN"/>
    <property type="match status" value="1"/>
</dbReference>
<feature type="compositionally biased region" description="Polar residues" evidence="3">
    <location>
        <begin position="467"/>
        <end position="477"/>
    </location>
</feature>
<dbReference type="InterPro" id="IPR001711">
    <property type="entry name" value="PLipase_C_Pinositol-sp_Y"/>
</dbReference>
<organism evidence="6 7">
    <name type="scientific">Metarhizium humberi</name>
    <dbReference type="NCBI Taxonomy" id="2596975"/>
    <lineage>
        <taxon>Eukaryota</taxon>
        <taxon>Fungi</taxon>
        <taxon>Dikarya</taxon>
        <taxon>Ascomycota</taxon>
        <taxon>Pezizomycotina</taxon>
        <taxon>Sordariomycetes</taxon>
        <taxon>Hypocreomycetidae</taxon>
        <taxon>Hypocreales</taxon>
        <taxon>Clavicipitaceae</taxon>
        <taxon>Metarhizium</taxon>
    </lineage>
</organism>
<evidence type="ECO:0000259" key="5">
    <source>
        <dbReference type="PROSITE" id="PS50008"/>
    </source>
</evidence>
<dbReference type="InterPro" id="IPR000909">
    <property type="entry name" value="PLipase_C_PInositol-sp_X_dom"/>
</dbReference>
<dbReference type="GO" id="GO:0016042">
    <property type="term" value="P:lipid catabolic process"/>
    <property type="evidence" value="ECO:0007669"/>
    <property type="project" value="UniProtKB-KW"/>
</dbReference>
<dbReference type="EC" id="3.1.4.11" evidence="2"/>
<dbReference type="AlphaFoldDB" id="A0A9P8S8T9"/>
<dbReference type="EMBL" id="JACEFI010000006">
    <property type="protein sequence ID" value="KAH0597738.1"/>
    <property type="molecule type" value="Genomic_DNA"/>
</dbReference>
<feature type="domain" description="PI-PLC Y-box" evidence="5">
    <location>
        <begin position="511"/>
        <end position="621"/>
    </location>
</feature>
<feature type="region of interest" description="Disordered" evidence="3">
    <location>
        <begin position="254"/>
        <end position="319"/>
    </location>
</feature>
<keyword evidence="1" id="KW-0807">Transducer</keyword>
<feature type="region of interest" description="Disordered" evidence="3">
    <location>
        <begin position="205"/>
        <end position="230"/>
    </location>
</feature>
<dbReference type="SUPFAM" id="SSF49562">
    <property type="entry name" value="C2 domain (Calcium/lipid-binding domain, CaLB)"/>
    <property type="match status" value="1"/>
</dbReference>
<dbReference type="InterPro" id="IPR017946">
    <property type="entry name" value="PLC-like_Pdiesterase_TIM-brl"/>
</dbReference>